<protein>
    <submittedName>
        <fullName evidence="1">Uncharacterized protein</fullName>
    </submittedName>
</protein>
<evidence type="ECO:0000313" key="1">
    <source>
        <dbReference type="EMBL" id="WVY93580.1"/>
    </source>
</evidence>
<gene>
    <name evidence="1" type="ORF">V8G54_032668</name>
</gene>
<name>A0AAQ3RJ06_VIGMU</name>
<sequence length="202" mass="21736">MDNYYETKFDIIQSLQEKALLPRGIYRRLLGLRPSVISAMGYQLEIWVSFLQIPQFQNSLVSPISEIPLSPSLGSWRLRQGGDSWTLAFALEVVAFGGVEADKGSLLGGALPFPTLCSKWFVGLEREVAIPRQFEAVAISDADGGLLVAGLRLGGRGCWGLACRGCCGEMVLADAEQQPGVQAPPADLAEMIGVDSLLHDAA</sequence>
<dbReference type="AlphaFoldDB" id="A0AAQ3RJ06"/>
<organism evidence="1 2">
    <name type="scientific">Vigna mungo</name>
    <name type="common">Black gram</name>
    <name type="synonym">Phaseolus mungo</name>
    <dbReference type="NCBI Taxonomy" id="3915"/>
    <lineage>
        <taxon>Eukaryota</taxon>
        <taxon>Viridiplantae</taxon>
        <taxon>Streptophyta</taxon>
        <taxon>Embryophyta</taxon>
        <taxon>Tracheophyta</taxon>
        <taxon>Spermatophyta</taxon>
        <taxon>Magnoliopsida</taxon>
        <taxon>eudicotyledons</taxon>
        <taxon>Gunneridae</taxon>
        <taxon>Pentapetalae</taxon>
        <taxon>rosids</taxon>
        <taxon>fabids</taxon>
        <taxon>Fabales</taxon>
        <taxon>Fabaceae</taxon>
        <taxon>Papilionoideae</taxon>
        <taxon>50 kb inversion clade</taxon>
        <taxon>NPAAA clade</taxon>
        <taxon>indigoferoid/millettioid clade</taxon>
        <taxon>Phaseoleae</taxon>
        <taxon>Vigna</taxon>
    </lineage>
</organism>
<accession>A0AAQ3RJ06</accession>
<keyword evidence="2" id="KW-1185">Reference proteome</keyword>
<proteinExistence type="predicted"/>
<evidence type="ECO:0000313" key="2">
    <source>
        <dbReference type="Proteomes" id="UP001374535"/>
    </source>
</evidence>
<dbReference type="Proteomes" id="UP001374535">
    <property type="component" value="Chromosome 10"/>
</dbReference>
<dbReference type="EMBL" id="CP144691">
    <property type="protein sequence ID" value="WVY93580.1"/>
    <property type="molecule type" value="Genomic_DNA"/>
</dbReference>
<reference evidence="1 2" key="1">
    <citation type="journal article" date="2023" name="Life. Sci Alliance">
        <title>Evolutionary insights into 3D genome organization and epigenetic landscape of Vigna mungo.</title>
        <authorList>
            <person name="Junaid A."/>
            <person name="Singh B."/>
            <person name="Bhatia S."/>
        </authorList>
    </citation>
    <scope>NUCLEOTIDE SEQUENCE [LARGE SCALE GENOMIC DNA]</scope>
    <source>
        <strain evidence="1">Urdbean</strain>
    </source>
</reference>